<feature type="region of interest" description="Disordered" evidence="2">
    <location>
        <begin position="135"/>
        <end position="154"/>
    </location>
</feature>
<feature type="compositionally biased region" description="Polar residues" evidence="2">
    <location>
        <begin position="141"/>
        <end position="154"/>
    </location>
</feature>
<feature type="region of interest" description="Disordered" evidence="2">
    <location>
        <begin position="540"/>
        <end position="582"/>
    </location>
</feature>
<feature type="region of interest" description="Disordered" evidence="2">
    <location>
        <begin position="709"/>
        <end position="768"/>
    </location>
</feature>
<reference evidence="3" key="1">
    <citation type="submission" date="2016-09" db="EMBL/GenBank/DDBJ databases">
        <authorList>
            <person name="Hebert L."/>
            <person name="Moumen B."/>
        </authorList>
    </citation>
    <scope>NUCLEOTIDE SEQUENCE [LARGE SCALE GENOMIC DNA]</scope>
    <source>
        <strain evidence="3">OVI</strain>
    </source>
</reference>
<feature type="region of interest" description="Disordered" evidence="2">
    <location>
        <begin position="1418"/>
        <end position="1486"/>
    </location>
</feature>
<feature type="region of interest" description="Disordered" evidence="2">
    <location>
        <begin position="911"/>
        <end position="936"/>
    </location>
</feature>
<organism evidence="3 4">
    <name type="scientific">Trypanosoma equiperdum</name>
    <dbReference type="NCBI Taxonomy" id="5694"/>
    <lineage>
        <taxon>Eukaryota</taxon>
        <taxon>Discoba</taxon>
        <taxon>Euglenozoa</taxon>
        <taxon>Kinetoplastea</taxon>
        <taxon>Metakinetoplastina</taxon>
        <taxon>Trypanosomatida</taxon>
        <taxon>Trypanosomatidae</taxon>
        <taxon>Trypanosoma</taxon>
    </lineage>
</organism>
<keyword evidence="4" id="KW-1185">Reference proteome</keyword>
<feature type="compositionally biased region" description="Basic and acidic residues" evidence="2">
    <location>
        <begin position="1477"/>
        <end position="1486"/>
    </location>
</feature>
<dbReference type="EMBL" id="CZPT02000410">
    <property type="protein sequence ID" value="SCU65810.1"/>
    <property type="molecule type" value="Genomic_DNA"/>
</dbReference>
<feature type="compositionally biased region" description="Polar residues" evidence="2">
    <location>
        <begin position="852"/>
        <end position="874"/>
    </location>
</feature>
<feature type="compositionally biased region" description="Basic and acidic residues" evidence="2">
    <location>
        <begin position="759"/>
        <end position="768"/>
    </location>
</feature>
<evidence type="ECO:0000313" key="4">
    <source>
        <dbReference type="Proteomes" id="UP000195570"/>
    </source>
</evidence>
<feature type="region of interest" description="Disordered" evidence="2">
    <location>
        <begin position="1200"/>
        <end position="1265"/>
    </location>
</feature>
<evidence type="ECO:0000256" key="1">
    <source>
        <dbReference type="SAM" id="Coils"/>
    </source>
</evidence>
<dbReference type="VEuPathDB" id="TriTrypDB:TEOVI_000022300"/>
<protein>
    <submittedName>
        <fullName evidence="3">Uncharacterized protein</fullName>
    </submittedName>
</protein>
<keyword evidence="1" id="KW-0175">Coiled coil</keyword>
<feature type="coiled-coil region" evidence="1">
    <location>
        <begin position="634"/>
        <end position="697"/>
    </location>
</feature>
<feature type="compositionally biased region" description="Polar residues" evidence="2">
    <location>
        <begin position="499"/>
        <end position="514"/>
    </location>
</feature>
<name>A0A1G4I229_TRYEQ</name>
<sequence length="1486" mass="162030">MSESVGTDEHVCLEYIQQLCKRVEDTGRIANQVSKGYEHSLMGTLDGEVLLYGISDSDERIMQVDALVNARRKLTRRSTATCVVLSGNVLTLAIMSSHLAMHRWRVLEAQTSFEASEALRQEALEAERILREAQHSAASVKPQTKSQKVSSEEGNITSKDTTFAFSRDIDSDVCELSTDNTGETSKSTSNIETASASLSSEVIPYLVIIDAYTHEVLPDIICQLRSLESQFNMMLTITVMMHAGYQSRLPGMVVFPKHAPTLKEVYNAGCDLALCRCFDHKVVAFFTEMFTSAVGRWQADMGQQLSGGNYAIMKTAFGSTLDQYDDEEPSDDFLMLDKRQQGSRIGCTSPRGRADGAATLRSPLRGCKVAFNESVCSSRMGGCRKRPGIPKDFVGSVMRPALRSKRLDKTASHAKPKRLESSFGDTIRTFSSVWDDDEVYEDTLLDETEELESAAIAAYQRELSELLTKQEEYEQTLTALTEENERLHAAQELVRSPWECSSSASSDQGNSPDTPNYLKKEQQIHMLKERLMEVAREHGGTHGVMFDRPRPRRKLGKKSPNGKQGALSKSRLRKPTLAMTSPNRRRLNHVQLLESALMSYHDVPAAEDDADDFLLESATESATSQFDALGAAKADALQSEISAIETLLQEARNNGESLCNEKYEALLKSTSKVSWGVGQLSDKCARLQRELHRARESVLEKSFVDRRGEKDVGGASTKGVPEGKKALSRKSSFASGGLCGTRGSEPLHRSRTSSAAHGLGERRKSWAEAPKRIAMSARSRPTHFAESSSAAKGDKQIMPLRRVNSIRFREHDSEAQSTHQTGFRVPSNLKLAESGQLTLSDGLTSPCEGKGQSMTSGTVNSGDWSRPVSQSGSRLQRPCSKGSLVVDGTSLSGLGRISPSWQVSIASLRGSGASERSKRLSPIGPGTLHAGDANGSQDFGTRLPTPAEHLWQRQQRHSQREHVFADDRPFCGTGSTTDSGGDQSCANYLSHHEALGDFLRALCCCYPALQPMLQSEVAALESLARHGSAGSVEAGQESRVAGHEGQPAMALDTKLLLRLSERLLSSMSGLADNNAGSPLTNTMYRATGGAVGNDTRGRGLFSAKSTGIDLYEGAVSEGPVARLGRNLRDRVTLPPLHRLPSCGGDRSEIPFSGGCGQQLNDGEAPGSALKEKLQALVGAESASFDRSSLFKPRQSVQNVAHLSDTESTAPVSPPPWGQSVSSKKSSVRYGRNLQPFRWTQRQGHTEPGEGLDDGQGPTGDDYTGAPGTAVAESLVNIYRNFWRFSMHCENLRKELFDINCEGMPREWRDGCISSPQFILSGSGHGLKDDRSLHGRSLFALPVASANLRRRNRSPRRPNALRRLSRAWNFGEFCARTRSALMRYSLLVEHLNTTSSPRGGGVQDGRVGLCRRAGSLTPRRHVGTRRGTGTTGCPTLRTNKNLNSSPLVIVGKNPPSLPTGRSPSITPRTPPHGGMRQGGDKEKMSPR</sequence>
<dbReference type="RefSeq" id="XP_067077349.1">
    <property type="nucleotide sequence ID" value="XM_067221248.1"/>
</dbReference>
<accession>A0A1G4I229</accession>
<comment type="caution">
    <text evidence="3">The sequence shown here is derived from an EMBL/GenBank/DDBJ whole genome shotgun (WGS) entry which is preliminary data.</text>
</comment>
<feature type="coiled-coil region" evidence="1">
    <location>
        <begin position="456"/>
        <end position="490"/>
    </location>
</feature>
<feature type="compositionally biased region" description="Basic and acidic residues" evidence="2">
    <location>
        <begin position="540"/>
        <end position="549"/>
    </location>
</feature>
<feature type="region of interest" description="Disordered" evidence="2">
    <location>
        <begin position="498"/>
        <end position="517"/>
    </location>
</feature>
<evidence type="ECO:0000256" key="2">
    <source>
        <dbReference type="SAM" id="MobiDB-lite"/>
    </source>
</evidence>
<dbReference type="Proteomes" id="UP000195570">
    <property type="component" value="Unassembled WGS sequence"/>
</dbReference>
<feature type="region of interest" description="Disordered" evidence="2">
    <location>
        <begin position="774"/>
        <end position="793"/>
    </location>
</feature>
<feature type="compositionally biased region" description="Polar residues" evidence="2">
    <location>
        <begin position="1200"/>
        <end position="1210"/>
    </location>
</feature>
<feature type="compositionally biased region" description="Low complexity" evidence="2">
    <location>
        <begin position="1424"/>
        <end position="1437"/>
    </location>
</feature>
<gene>
    <name evidence="3" type="ORF">TEOVI_000022300</name>
</gene>
<proteinExistence type="predicted"/>
<dbReference type="GeneID" id="92374163"/>
<evidence type="ECO:0000313" key="3">
    <source>
        <dbReference type="EMBL" id="SCU65810.1"/>
    </source>
</evidence>
<feature type="region of interest" description="Disordered" evidence="2">
    <location>
        <begin position="844"/>
        <end position="882"/>
    </location>
</feature>